<gene>
    <name evidence="1" type="ORF">Aple_048770</name>
</gene>
<dbReference type="Gene3D" id="1.10.287.1060">
    <property type="entry name" value="ESAT-6-like"/>
    <property type="match status" value="1"/>
</dbReference>
<dbReference type="Pfam" id="PF06013">
    <property type="entry name" value="WXG100"/>
    <property type="match status" value="1"/>
</dbReference>
<evidence type="ECO:0000313" key="2">
    <source>
        <dbReference type="Proteomes" id="UP000377595"/>
    </source>
</evidence>
<name>A0A5M3XLZ9_9ACTN</name>
<dbReference type="InterPro" id="IPR010310">
    <property type="entry name" value="T7SS_ESAT-6-like"/>
</dbReference>
<dbReference type="EMBL" id="BLAF01000027">
    <property type="protein sequence ID" value="GES21980.1"/>
    <property type="molecule type" value="Genomic_DNA"/>
</dbReference>
<dbReference type="OrthoDB" id="3538695at2"/>
<dbReference type="Proteomes" id="UP000377595">
    <property type="component" value="Unassembled WGS sequence"/>
</dbReference>
<proteinExistence type="predicted"/>
<sequence>MAGNPHRILQEAMEKEALARIFESRAGELEVVFKGILMGPGRSGGYWTGGAADRFADASHHLDKGMAELVETCRMTARNLRRTAEQLRGTAMLPTS</sequence>
<keyword evidence="2" id="KW-1185">Reference proteome</keyword>
<dbReference type="RefSeq" id="WP_155346949.1">
    <property type="nucleotide sequence ID" value="NZ_BAAAHM010000030.1"/>
</dbReference>
<dbReference type="SUPFAM" id="SSF140453">
    <property type="entry name" value="EsxAB dimer-like"/>
    <property type="match status" value="1"/>
</dbReference>
<protein>
    <recommendedName>
        <fullName evidence="3">WXG100 family type VII secretion target</fullName>
    </recommendedName>
</protein>
<evidence type="ECO:0000313" key="1">
    <source>
        <dbReference type="EMBL" id="GES21980.1"/>
    </source>
</evidence>
<reference evidence="1 2" key="1">
    <citation type="submission" date="2019-10" db="EMBL/GenBank/DDBJ databases">
        <title>Whole genome shotgun sequence of Acrocarpospora pleiomorpha NBRC 16267.</title>
        <authorList>
            <person name="Ichikawa N."/>
            <person name="Kimura A."/>
            <person name="Kitahashi Y."/>
            <person name="Komaki H."/>
            <person name="Oguchi A."/>
        </authorList>
    </citation>
    <scope>NUCLEOTIDE SEQUENCE [LARGE SCALE GENOMIC DNA]</scope>
    <source>
        <strain evidence="1 2">NBRC 16267</strain>
    </source>
</reference>
<comment type="caution">
    <text evidence="1">The sequence shown here is derived from an EMBL/GenBank/DDBJ whole genome shotgun (WGS) entry which is preliminary data.</text>
</comment>
<organism evidence="1 2">
    <name type="scientific">Acrocarpospora pleiomorpha</name>
    <dbReference type="NCBI Taxonomy" id="90975"/>
    <lineage>
        <taxon>Bacteria</taxon>
        <taxon>Bacillati</taxon>
        <taxon>Actinomycetota</taxon>
        <taxon>Actinomycetes</taxon>
        <taxon>Streptosporangiales</taxon>
        <taxon>Streptosporangiaceae</taxon>
        <taxon>Acrocarpospora</taxon>
    </lineage>
</organism>
<dbReference type="AlphaFoldDB" id="A0A5M3XLZ9"/>
<dbReference type="InterPro" id="IPR036689">
    <property type="entry name" value="ESAT-6-like_sf"/>
</dbReference>
<accession>A0A5M3XLZ9</accession>
<evidence type="ECO:0008006" key="3">
    <source>
        <dbReference type="Google" id="ProtNLM"/>
    </source>
</evidence>